<comment type="catalytic activity">
    <reaction evidence="13 14">
        <text>N(6)-[(R)-dihydrolipoyl]-L-lysyl-[protein] + NAD(+) = N(6)-[(R)-lipoyl]-L-lysyl-[protein] + NADH + H(+)</text>
        <dbReference type="Rhea" id="RHEA:15045"/>
        <dbReference type="Rhea" id="RHEA-COMP:10474"/>
        <dbReference type="Rhea" id="RHEA-COMP:10475"/>
        <dbReference type="ChEBI" id="CHEBI:15378"/>
        <dbReference type="ChEBI" id="CHEBI:57540"/>
        <dbReference type="ChEBI" id="CHEBI:57945"/>
        <dbReference type="ChEBI" id="CHEBI:83099"/>
        <dbReference type="ChEBI" id="CHEBI:83100"/>
        <dbReference type="EC" id="1.8.1.4"/>
    </reaction>
</comment>
<evidence type="ECO:0000256" key="11">
    <source>
        <dbReference type="ARBA" id="ARBA00023157"/>
    </source>
</evidence>
<sequence length="574" mass="61550">MLDIVLDKLNGHATEGKVCKIHINVGDEIKLGDKICDIEGKKGSSTFNSNFSGIIESIEIGEGDTVRLGDVVAKIEGVEAAVTSEKTEQTKEVGGFNYFSSIMKPRKEEIECDIAILGGGPGGYVAAIQGAKLGAKVVLIEKENLGGTCLNRGCIPTKTLVRSAEVYENLLKAEDFGLYADNVSVNMRKVIARKDNVVDELRGGIGYILEKHGIRVIKAEGRLLDTKTLFAKEGNREITIKAKDIILATGSKAIKLPISGADSKNVITSDEALTMDTLPKKMIIIGGGIIGMEFAFIYSKFGVDVYVVEYFNSILANLDEDVIAEITAAARDNGIKLFTGSKVEEIIDGADNQSIVVFTKDGEKKYISADKVLMAVGRTPVFEGLDIEKLGIKSLENKKGIAVNEKLQTTVENIYAIGDLTNIIQLAHIASHQGVVAVKNIMGKELSMDYTVVPSAIFTHPEIATVGISEKDAEKQGLEIEVGKFPFAANGKALTYGERAGFVKLIKEKNTDIVLGGAVIGPHATDLIAEIALAVKNKLKIDQITETIHAHPTTAEAIHEGALALEGGSLHFVN</sequence>
<dbReference type="SUPFAM" id="SSF51905">
    <property type="entry name" value="FAD/NAD(P)-binding domain"/>
    <property type="match status" value="1"/>
</dbReference>
<keyword evidence="7" id="KW-0450">Lipoyl</keyword>
<dbReference type="PIRSF" id="PIRSF000350">
    <property type="entry name" value="Mercury_reductase_MerA"/>
    <property type="match status" value="1"/>
</dbReference>
<evidence type="ECO:0000256" key="4">
    <source>
        <dbReference type="ARBA" id="ARBA00016961"/>
    </source>
</evidence>
<keyword evidence="6 14" id="KW-0285">Flavoprotein</keyword>
<dbReference type="InterPro" id="IPR001100">
    <property type="entry name" value="Pyr_nuc-diS_OxRdtase"/>
</dbReference>
<dbReference type="SUPFAM" id="SSF55424">
    <property type="entry name" value="FAD/NAD-linked reductases, dimerisation (C-terminal) domain"/>
    <property type="match status" value="1"/>
</dbReference>
<dbReference type="InterPro" id="IPR016156">
    <property type="entry name" value="FAD/NAD-linked_Rdtase_dimer_sf"/>
</dbReference>
<feature type="domain" description="Lipoyl-binding" evidence="15">
    <location>
        <begin position="1"/>
        <end position="76"/>
    </location>
</feature>
<dbReference type="PRINTS" id="PR00411">
    <property type="entry name" value="PNDRDTASEI"/>
</dbReference>
<evidence type="ECO:0000256" key="14">
    <source>
        <dbReference type="RuleBase" id="RU003692"/>
    </source>
</evidence>
<dbReference type="Gene3D" id="2.40.50.100">
    <property type="match status" value="1"/>
</dbReference>
<evidence type="ECO:0000313" key="17">
    <source>
        <dbReference type="Proteomes" id="UP001281656"/>
    </source>
</evidence>
<dbReference type="EMBL" id="JARUJP010000003">
    <property type="protein sequence ID" value="MDW8800355.1"/>
    <property type="molecule type" value="Genomic_DNA"/>
</dbReference>
<dbReference type="PROSITE" id="PS50968">
    <property type="entry name" value="BIOTINYL_LIPOYL"/>
    <property type="match status" value="1"/>
</dbReference>
<evidence type="ECO:0000256" key="2">
    <source>
        <dbReference type="ARBA" id="ARBA00007532"/>
    </source>
</evidence>
<evidence type="ECO:0000256" key="8">
    <source>
        <dbReference type="ARBA" id="ARBA00022827"/>
    </source>
</evidence>
<accession>A0ABU4JQF5</accession>
<dbReference type="InterPro" id="IPR036188">
    <property type="entry name" value="FAD/NAD-bd_sf"/>
</dbReference>
<dbReference type="SUPFAM" id="SSF51230">
    <property type="entry name" value="Single hybrid motif"/>
    <property type="match status" value="1"/>
</dbReference>
<dbReference type="Pfam" id="PF00364">
    <property type="entry name" value="Biotin_lipoyl"/>
    <property type="match status" value="1"/>
</dbReference>
<dbReference type="InterPro" id="IPR004099">
    <property type="entry name" value="Pyr_nucl-diS_OxRdtase_dimer"/>
</dbReference>
<keyword evidence="8 14" id="KW-0274">FAD</keyword>
<keyword evidence="5" id="KW-0963">Cytoplasm</keyword>
<comment type="caution">
    <text evidence="16">The sequence shown here is derived from an EMBL/GenBank/DDBJ whole genome shotgun (WGS) entry which is preliminary data.</text>
</comment>
<evidence type="ECO:0000256" key="13">
    <source>
        <dbReference type="ARBA" id="ARBA00049187"/>
    </source>
</evidence>
<dbReference type="PRINTS" id="PR00368">
    <property type="entry name" value="FADPNR"/>
</dbReference>
<name>A0ABU4JQF5_9CLOT</name>
<evidence type="ECO:0000256" key="7">
    <source>
        <dbReference type="ARBA" id="ARBA00022823"/>
    </source>
</evidence>
<evidence type="ECO:0000256" key="5">
    <source>
        <dbReference type="ARBA" id="ARBA00022490"/>
    </source>
</evidence>
<evidence type="ECO:0000256" key="12">
    <source>
        <dbReference type="ARBA" id="ARBA00023284"/>
    </source>
</evidence>
<dbReference type="PANTHER" id="PTHR22912">
    <property type="entry name" value="DISULFIDE OXIDOREDUCTASE"/>
    <property type="match status" value="1"/>
</dbReference>
<dbReference type="InterPro" id="IPR050151">
    <property type="entry name" value="Class-I_Pyr_Nuc-Dis_Oxidored"/>
</dbReference>
<organism evidence="16 17">
    <name type="scientific">Clostridium tanneri</name>
    <dbReference type="NCBI Taxonomy" id="3037988"/>
    <lineage>
        <taxon>Bacteria</taxon>
        <taxon>Bacillati</taxon>
        <taxon>Bacillota</taxon>
        <taxon>Clostridia</taxon>
        <taxon>Eubacteriales</taxon>
        <taxon>Clostridiaceae</taxon>
        <taxon>Clostridium</taxon>
    </lineage>
</organism>
<proteinExistence type="inferred from homology"/>
<dbReference type="PROSITE" id="PS00189">
    <property type="entry name" value="LIPOYL"/>
    <property type="match status" value="1"/>
</dbReference>
<dbReference type="EC" id="1.8.1.4" evidence="3 14"/>
<dbReference type="InterPro" id="IPR006258">
    <property type="entry name" value="Lipoamide_DH"/>
</dbReference>
<comment type="miscellaneous">
    <text evidence="14">The active site is a redox-active disulfide bond.</text>
</comment>
<dbReference type="Gene3D" id="3.50.50.60">
    <property type="entry name" value="FAD/NAD(P)-binding domain"/>
    <property type="match status" value="2"/>
</dbReference>
<evidence type="ECO:0000256" key="3">
    <source>
        <dbReference type="ARBA" id="ARBA00012608"/>
    </source>
</evidence>
<dbReference type="Pfam" id="PF02852">
    <property type="entry name" value="Pyr_redox_dim"/>
    <property type="match status" value="1"/>
</dbReference>
<keyword evidence="9 14" id="KW-0560">Oxidoreductase</keyword>
<evidence type="ECO:0000313" key="16">
    <source>
        <dbReference type="EMBL" id="MDW8800355.1"/>
    </source>
</evidence>
<evidence type="ECO:0000256" key="6">
    <source>
        <dbReference type="ARBA" id="ARBA00022630"/>
    </source>
</evidence>
<dbReference type="Proteomes" id="UP001281656">
    <property type="component" value="Unassembled WGS sequence"/>
</dbReference>
<dbReference type="PANTHER" id="PTHR22912:SF217">
    <property type="entry name" value="DIHYDROLIPOYL DEHYDROGENASE"/>
    <property type="match status" value="1"/>
</dbReference>
<gene>
    <name evidence="16" type="primary">lpdA</name>
    <name evidence="16" type="ORF">P8V03_04220</name>
</gene>
<keyword evidence="11" id="KW-1015">Disulfide bond</keyword>
<dbReference type="RefSeq" id="WP_318796890.1">
    <property type="nucleotide sequence ID" value="NZ_JARUJP010000003.1"/>
</dbReference>
<evidence type="ECO:0000256" key="1">
    <source>
        <dbReference type="ARBA" id="ARBA00004496"/>
    </source>
</evidence>
<evidence type="ECO:0000256" key="9">
    <source>
        <dbReference type="ARBA" id="ARBA00023002"/>
    </source>
</evidence>
<evidence type="ECO:0000256" key="10">
    <source>
        <dbReference type="ARBA" id="ARBA00023027"/>
    </source>
</evidence>
<dbReference type="InterPro" id="IPR003016">
    <property type="entry name" value="2-oxoA_DH_lipoyl-BS"/>
</dbReference>
<dbReference type="NCBIfam" id="TIGR01350">
    <property type="entry name" value="lipoamide_DH"/>
    <property type="match status" value="1"/>
</dbReference>
<protein>
    <recommendedName>
        <fullName evidence="4 14">Dihydrolipoyl dehydrogenase</fullName>
        <ecNumber evidence="3 14">1.8.1.4</ecNumber>
    </recommendedName>
</protein>
<keyword evidence="17" id="KW-1185">Reference proteome</keyword>
<dbReference type="PROSITE" id="PS00076">
    <property type="entry name" value="PYRIDINE_REDOX_1"/>
    <property type="match status" value="1"/>
</dbReference>
<dbReference type="Gene3D" id="3.30.390.30">
    <property type="match status" value="1"/>
</dbReference>
<evidence type="ECO:0000259" key="15">
    <source>
        <dbReference type="PROSITE" id="PS50968"/>
    </source>
</evidence>
<reference evidence="16 17" key="1">
    <citation type="submission" date="2023-04" db="EMBL/GenBank/DDBJ databases">
        <title>Clostridium tannerae sp. nov., isolated from the fecal material of an alpaca.</title>
        <authorList>
            <person name="Miller S."/>
            <person name="Hendry M."/>
            <person name="King J."/>
            <person name="Sankaranarayanan K."/>
            <person name="Lawson P.A."/>
        </authorList>
    </citation>
    <scope>NUCLEOTIDE SEQUENCE [LARGE SCALE GENOMIC DNA]</scope>
    <source>
        <strain evidence="16 17">A1-XYC3</strain>
    </source>
</reference>
<dbReference type="InterPro" id="IPR023753">
    <property type="entry name" value="FAD/NAD-binding_dom"/>
</dbReference>
<dbReference type="GO" id="GO:0004148">
    <property type="term" value="F:dihydrolipoyl dehydrogenase (NADH) activity"/>
    <property type="evidence" value="ECO:0007669"/>
    <property type="project" value="UniProtKB-EC"/>
</dbReference>
<comment type="subcellular location">
    <subcellularLocation>
        <location evidence="1">Cytoplasm</location>
    </subcellularLocation>
</comment>
<comment type="similarity">
    <text evidence="2 14">Belongs to the class-I pyridine nucleotide-disulfide oxidoreductase family.</text>
</comment>
<keyword evidence="10 14" id="KW-0520">NAD</keyword>
<comment type="cofactor">
    <cofactor evidence="14">
        <name>FAD</name>
        <dbReference type="ChEBI" id="CHEBI:57692"/>
    </cofactor>
    <text evidence="14">Binds 1 FAD per subunit.</text>
</comment>
<dbReference type="InterPro" id="IPR011053">
    <property type="entry name" value="Single_hybrid_motif"/>
</dbReference>
<dbReference type="InterPro" id="IPR000089">
    <property type="entry name" value="Biotin_lipoyl"/>
</dbReference>
<dbReference type="CDD" id="cd06849">
    <property type="entry name" value="lipoyl_domain"/>
    <property type="match status" value="1"/>
</dbReference>
<keyword evidence="12 14" id="KW-0676">Redox-active center</keyword>
<dbReference type="Pfam" id="PF07992">
    <property type="entry name" value="Pyr_redox_2"/>
    <property type="match status" value="1"/>
</dbReference>
<dbReference type="InterPro" id="IPR012999">
    <property type="entry name" value="Pyr_OxRdtase_I_AS"/>
</dbReference>